<dbReference type="InterPro" id="IPR023214">
    <property type="entry name" value="HAD_sf"/>
</dbReference>
<organism evidence="1 2">
    <name type="scientific">Paenibacillus vortex V453</name>
    <dbReference type="NCBI Taxonomy" id="715225"/>
    <lineage>
        <taxon>Bacteria</taxon>
        <taxon>Bacillati</taxon>
        <taxon>Bacillota</taxon>
        <taxon>Bacilli</taxon>
        <taxon>Bacillales</taxon>
        <taxon>Paenibacillaceae</taxon>
        <taxon>Paenibacillus</taxon>
    </lineage>
</organism>
<dbReference type="InterPro" id="IPR036412">
    <property type="entry name" value="HAD-like_sf"/>
</dbReference>
<dbReference type="Pfam" id="PF13419">
    <property type="entry name" value="HAD_2"/>
    <property type="match status" value="1"/>
</dbReference>
<dbReference type="RefSeq" id="WP_006211535.1">
    <property type="nucleotide sequence ID" value="NZ_ADHJ01000038.1"/>
</dbReference>
<dbReference type="InterPro" id="IPR041492">
    <property type="entry name" value="HAD_2"/>
</dbReference>
<proteinExistence type="predicted"/>
<gene>
    <name evidence="1" type="ORF">PVOR_23864</name>
</gene>
<dbReference type="InterPro" id="IPR023198">
    <property type="entry name" value="PGP-like_dom2"/>
</dbReference>
<dbReference type="GO" id="GO:0008967">
    <property type="term" value="F:phosphoglycolate phosphatase activity"/>
    <property type="evidence" value="ECO:0007669"/>
    <property type="project" value="TreeGrafter"/>
</dbReference>
<dbReference type="KEGG" id="pvo:PVOR_23864"/>
<dbReference type="AlphaFoldDB" id="A0A2R9SQL4"/>
<sequence length="219" mass="24040">MMIKGIVFDMDNTLLHSSIDFGAMKREIYTFLCDHRLLPAGLSLDLHTTSTVIAEAMNTGLLSEELSSEMWDIAKKHEIQGMIGAHLEEGSMELIQQLHGQLHLVIVTNNALEAAMSALNENGVAHYFDLIIGREAMGSLKPAPDGYLQVLKHFSHTSPKEWLSVGDAWVDGKASESAGMPFIAYRGDGAKMNSMDVAPFAQIQDIREVLGFLQPLGKD</sequence>
<dbReference type="InterPro" id="IPR050155">
    <property type="entry name" value="HAD-like_hydrolase_sf"/>
</dbReference>
<dbReference type="Proteomes" id="UP000003094">
    <property type="component" value="Unassembled WGS sequence"/>
</dbReference>
<dbReference type="InterPro" id="IPR006439">
    <property type="entry name" value="HAD-SF_hydro_IA"/>
</dbReference>
<dbReference type="SUPFAM" id="SSF56784">
    <property type="entry name" value="HAD-like"/>
    <property type="match status" value="1"/>
</dbReference>
<keyword evidence="1" id="KW-0378">Hydrolase</keyword>
<evidence type="ECO:0000313" key="1">
    <source>
        <dbReference type="EMBL" id="EFU39621.1"/>
    </source>
</evidence>
<accession>A0A2R9SQL4</accession>
<dbReference type="GO" id="GO:0005829">
    <property type="term" value="C:cytosol"/>
    <property type="evidence" value="ECO:0007669"/>
    <property type="project" value="TreeGrafter"/>
</dbReference>
<dbReference type="Gene3D" id="1.10.150.240">
    <property type="entry name" value="Putative phosphatase, domain 2"/>
    <property type="match status" value="1"/>
</dbReference>
<dbReference type="PANTHER" id="PTHR43434">
    <property type="entry name" value="PHOSPHOGLYCOLATE PHOSPHATASE"/>
    <property type="match status" value="1"/>
</dbReference>
<name>A0A2R9SQL4_9BACL</name>
<dbReference type="EMBL" id="ADHJ01000038">
    <property type="protein sequence ID" value="EFU39621.1"/>
    <property type="molecule type" value="Genomic_DNA"/>
</dbReference>
<evidence type="ECO:0000313" key="2">
    <source>
        <dbReference type="Proteomes" id="UP000003094"/>
    </source>
</evidence>
<keyword evidence="2" id="KW-1185">Reference proteome</keyword>
<reference evidence="1 2" key="1">
    <citation type="journal article" date="2010" name="BMC Genomics">
        <title>Genome sequence of the pattern forming Paenibacillus vortex bacterium reveals potential for thriving in complex environments.</title>
        <authorList>
            <person name="Sirota-Madi A."/>
            <person name="Olender T."/>
            <person name="Helman Y."/>
            <person name="Ingham C."/>
            <person name="Brainis I."/>
            <person name="Roth D."/>
            <person name="Hagi E."/>
            <person name="Brodsky L."/>
            <person name="Leshkowitz D."/>
            <person name="Galatenko V."/>
            <person name="Nikolaev V."/>
            <person name="Mugasimangalam R.C."/>
            <person name="Bransburg-Zabary S."/>
            <person name="Gutnick D.L."/>
            <person name="Lancet D."/>
            <person name="Ben-Jacob E."/>
        </authorList>
    </citation>
    <scope>NUCLEOTIDE SEQUENCE [LARGE SCALE GENOMIC DNA]</scope>
    <source>
        <strain evidence="1 2">V453</strain>
    </source>
</reference>
<dbReference type="CDD" id="cd01427">
    <property type="entry name" value="HAD_like"/>
    <property type="match status" value="1"/>
</dbReference>
<dbReference type="SFLD" id="SFLDG01129">
    <property type="entry name" value="C1.5:_HAD__Beta-PGM__Phosphata"/>
    <property type="match status" value="1"/>
</dbReference>
<dbReference type="Gene3D" id="3.40.50.1000">
    <property type="entry name" value="HAD superfamily/HAD-like"/>
    <property type="match status" value="1"/>
</dbReference>
<comment type="caution">
    <text evidence="1">The sequence shown here is derived from an EMBL/GenBank/DDBJ whole genome shotgun (WGS) entry which is preliminary data.</text>
</comment>
<dbReference type="SFLD" id="SFLDS00003">
    <property type="entry name" value="Haloacid_Dehalogenase"/>
    <property type="match status" value="1"/>
</dbReference>
<dbReference type="GO" id="GO:0006281">
    <property type="term" value="P:DNA repair"/>
    <property type="evidence" value="ECO:0007669"/>
    <property type="project" value="TreeGrafter"/>
</dbReference>
<dbReference type="NCBIfam" id="TIGR01549">
    <property type="entry name" value="HAD-SF-IA-v1"/>
    <property type="match status" value="1"/>
</dbReference>
<dbReference type="PANTHER" id="PTHR43434:SF1">
    <property type="entry name" value="PHOSPHOGLYCOLATE PHOSPHATASE"/>
    <property type="match status" value="1"/>
</dbReference>
<protein>
    <submittedName>
        <fullName evidence="1">Haloacid dehalogenase domain protein hydrolase</fullName>
    </submittedName>
</protein>